<protein>
    <recommendedName>
        <fullName evidence="4">HNH endonuclease</fullName>
    </recommendedName>
</protein>
<dbReference type="AlphaFoldDB" id="A0AAW6VQB9"/>
<keyword evidence="1" id="KW-0175">Coiled coil</keyword>
<proteinExistence type="predicted"/>
<gene>
    <name evidence="2" type="ORF">PT520_11880</name>
</gene>
<sequence length="304" mass="36382">MKKIIPINYNSSDFDNYIYDENSVIIEGKEKIHENIASIKSKITDYESNKHNLENLEQTVYTVASDTECKKLLEEERNNELYCCLYKLYDSKSNHSKKFKQSIRDISKKCPYCSIDTPSHLDHYLPRSIFPEFSVLSINLIHSCSICNSNYKSDKYLNDNKERLYINPYFDNFIDTISFLKCKIEVPTTSIYPEFNFYIDDNLQATHNYEYKIVKNHFDNLKLKTRYLDQIVDEKFKRFKNRYIDKERRQFKTVTLEQLKDNIQYELDGLDELNINNWEKVFWISLKNCDECLNLIVNKQIPIN</sequence>
<evidence type="ECO:0008006" key="4">
    <source>
        <dbReference type="Google" id="ProtNLM"/>
    </source>
</evidence>
<evidence type="ECO:0000313" key="2">
    <source>
        <dbReference type="EMBL" id="MDK2063216.1"/>
    </source>
</evidence>
<comment type="caution">
    <text evidence="2">The sequence shown here is derived from an EMBL/GenBank/DDBJ whole genome shotgun (WGS) entry which is preliminary data.</text>
</comment>
<accession>A0AAW6VQB9</accession>
<reference evidence="2" key="2">
    <citation type="submission" date="2023-02" db="EMBL/GenBank/DDBJ databases">
        <authorList>
            <person name="Concha-Toloza M."/>
            <person name="Lopez-Cantillo M."/>
            <person name="Molina-Mora J."/>
            <person name="Collado L."/>
        </authorList>
    </citation>
    <scope>NUCLEOTIDE SEQUENCE</scope>
    <source>
        <strain evidence="2">FR1p273A</strain>
    </source>
</reference>
<feature type="coiled-coil region" evidence="1">
    <location>
        <begin position="29"/>
        <end position="56"/>
    </location>
</feature>
<evidence type="ECO:0000256" key="1">
    <source>
        <dbReference type="SAM" id="Coils"/>
    </source>
</evidence>
<organism evidence="2 3">
    <name type="scientific">Aliarcobacter butzleri</name>
    <dbReference type="NCBI Taxonomy" id="28197"/>
    <lineage>
        <taxon>Bacteria</taxon>
        <taxon>Pseudomonadati</taxon>
        <taxon>Campylobacterota</taxon>
        <taxon>Epsilonproteobacteria</taxon>
        <taxon>Campylobacterales</taxon>
        <taxon>Arcobacteraceae</taxon>
        <taxon>Aliarcobacter</taxon>
    </lineage>
</organism>
<name>A0AAW6VQB9_9BACT</name>
<reference evidence="2" key="1">
    <citation type="journal article" date="2023" name="Antibiotics">
        <title>Genomic Characterization of Antibiotic-Resistant Campylobacterales Isolated from Chilean Poultry Meat.</title>
        <authorList>
            <person name="Concha-Toloza M."/>
            <person name="Lopez-Cantillo M."/>
            <person name="Molina-Mora J.A."/>
            <person name="Collado L."/>
        </authorList>
    </citation>
    <scope>NUCLEOTIDE SEQUENCE</scope>
    <source>
        <strain evidence="2">FR1p273A</strain>
    </source>
</reference>
<dbReference type="EMBL" id="JAQTJH010000024">
    <property type="protein sequence ID" value="MDK2063216.1"/>
    <property type="molecule type" value="Genomic_DNA"/>
</dbReference>
<dbReference type="Proteomes" id="UP001237843">
    <property type="component" value="Unassembled WGS sequence"/>
</dbReference>
<dbReference type="RefSeq" id="WP_284075173.1">
    <property type="nucleotide sequence ID" value="NZ_JAQTJH010000024.1"/>
</dbReference>
<evidence type="ECO:0000313" key="3">
    <source>
        <dbReference type="Proteomes" id="UP001237843"/>
    </source>
</evidence>